<dbReference type="AlphaFoldDB" id="R6WQY0"/>
<reference evidence="2" key="1">
    <citation type="submission" date="2012-11" db="EMBL/GenBank/DDBJ databases">
        <title>Dependencies among metagenomic species, viruses, plasmids and units of genetic variation.</title>
        <authorList>
            <person name="Nielsen H.B."/>
            <person name="Almeida M."/>
            <person name="Juncker A.S."/>
            <person name="Rasmussen S."/>
            <person name="Li J."/>
            <person name="Sunagawa S."/>
            <person name="Plichta D."/>
            <person name="Gautier L."/>
            <person name="Le Chatelier E."/>
            <person name="Peletier E."/>
            <person name="Bonde I."/>
            <person name="Nielsen T."/>
            <person name="Manichanh C."/>
            <person name="Arumugam M."/>
            <person name="Batto J."/>
            <person name="Santos M.B.Q.D."/>
            <person name="Blom N."/>
            <person name="Borruel N."/>
            <person name="Burgdorf K.S."/>
            <person name="Boumezbeur F."/>
            <person name="Casellas F."/>
            <person name="Dore J."/>
            <person name="Guarner F."/>
            <person name="Hansen T."/>
            <person name="Hildebrand F."/>
            <person name="Kaas R.S."/>
            <person name="Kennedy S."/>
            <person name="Kristiansen K."/>
            <person name="Kultima J.R."/>
            <person name="Leonard P."/>
            <person name="Levenez F."/>
            <person name="Lund O."/>
            <person name="Moumen B."/>
            <person name="Le Paslier D."/>
            <person name="Pons N."/>
            <person name="Pedersen O."/>
            <person name="Prifti E."/>
            <person name="Qin J."/>
            <person name="Raes J."/>
            <person name="Tap J."/>
            <person name="Tims S."/>
            <person name="Ussery D.W."/>
            <person name="Yamada T."/>
            <person name="MetaHit consortium"/>
            <person name="Renault P."/>
            <person name="Sicheritz-Ponten T."/>
            <person name="Bork P."/>
            <person name="Wang J."/>
            <person name="Brunak S."/>
            <person name="Ehrlich S.D."/>
        </authorList>
    </citation>
    <scope>NUCLEOTIDE SEQUENCE [LARGE SCALE GENOMIC DNA]</scope>
</reference>
<proteinExistence type="predicted"/>
<dbReference type="HOGENOM" id="CLU_048266_1_0_9"/>
<evidence type="ECO:0000313" key="2">
    <source>
        <dbReference type="EMBL" id="CDD09344.1"/>
    </source>
</evidence>
<dbReference type="EMBL" id="CBGL010000001">
    <property type="protein sequence ID" value="CDD09344.1"/>
    <property type="molecule type" value="Genomic_DNA"/>
</dbReference>
<dbReference type="Pfam" id="PF02661">
    <property type="entry name" value="Fic"/>
    <property type="match status" value="1"/>
</dbReference>
<dbReference type="InterPro" id="IPR003812">
    <property type="entry name" value="Fido"/>
</dbReference>
<evidence type="ECO:0000259" key="1">
    <source>
        <dbReference type="PROSITE" id="PS51459"/>
    </source>
</evidence>
<dbReference type="RefSeq" id="WP_021719129.1">
    <property type="nucleotide sequence ID" value="NZ_FR892734.1"/>
</dbReference>
<accession>R6WQY0</accession>
<feature type="domain" description="Fido" evidence="1">
    <location>
        <begin position="140"/>
        <end position="305"/>
    </location>
</feature>
<protein>
    <recommendedName>
        <fullName evidence="1">Fido domain-containing protein</fullName>
    </recommendedName>
</protein>
<dbReference type="InterPro" id="IPR053737">
    <property type="entry name" value="Type_II_TA_Toxin"/>
</dbReference>
<dbReference type="InterPro" id="IPR011204">
    <property type="entry name" value="Virulence_RhuM-like"/>
</dbReference>
<name>R6WQY0_9FIRM</name>
<dbReference type="InterPro" id="IPR036597">
    <property type="entry name" value="Fido-like_dom_sf"/>
</dbReference>
<dbReference type="PROSITE" id="PS51459">
    <property type="entry name" value="FIDO"/>
    <property type="match status" value="1"/>
</dbReference>
<dbReference type="Pfam" id="PF13310">
    <property type="entry name" value="Virulence_RhuM"/>
    <property type="match status" value="1"/>
</dbReference>
<dbReference type="Gene3D" id="1.20.120.1870">
    <property type="entry name" value="Fic/DOC protein, Fido domain"/>
    <property type="match status" value="1"/>
</dbReference>
<gene>
    <name evidence="2" type="ORF">BN587_00001</name>
</gene>
<dbReference type="SUPFAM" id="SSF140931">
    <property type="entry name" value="Fic-like"/>
    <property type="match status" value="1"/>
</dbReference>
<comment type="caution">
    <text evidence="2">The sequence shown here is derived from an EMBL/GenBank/DDBJ whole genome shotgun (WGS) entry which is preliminary data.</text>
</comment>
<sequence length="310" mass="35299">MTNIVTFKDGKLELEVNISPEEDTVWLTQAQMVDLFSRDQSVIARHIRNIFKERELDEKSNMHFLHIANSDKPVKMYSLDVIISVGYRVKSPRGVLFRKWATNILKQYLTEGFAINEKRLAVLNKTVQIQSNIIGGLVGIDAEDVLKVVQEYSRSLELLDAYDHQCVAIPEGSKCSYLLKYDECIKLIKSMEFSQTSDVFGVEKEPGKLEGILSAIHQSAFGQDAYPSLEEKAANLLYFLVKDHPFNDGCKRIAAALFLYFLNQNNALYNDGNKIISDSALVAITLMIAESRPEEKEIMIQVIINFLHWR</sequence>
<dbReference type="Proteomes" id="UP000014937">
    <property type="component" value="Unassembled WGS sequence"/>
</dbReference>
<organism evidence="2 3">
    <name type="scientific">Phascolarctobacterium succinatutens CAG:287</name>
    <dbReference type="NCBI Taxonomy" id="1263101"/>
    <lineage>
        <taxon>Bacteria</taxon>
        <taxon>Bacillati</taxon>
        <taxon>Bacillota</taxon>
        <taxon>Negativicutes</taxon>
        <taxon>Acidaminococcales</taxon>
        <taxon>Acidaminococcaceae</taxon>
        <taxon>Phascolarctobacterium</taxon>
    </lineage>
</organism>
<dbReference type="PANTHER" id="PTHR35810:SF1">
    <property type="entry name" value="CYTOPLASMIC PROTEIN"/>
    <property type="match status" value="1"/>
</dbReference>
<evidence type="ECO:0000313" key="3">
    <source>
        <dbReference type="Proteomes" id="UP000014937"/>
    </source>
</evidence>
<dbReference type="PANTHER" id="PTHR35810">
    <property type="entry name" value="CYTOPLASMIC PROTEIN-RELATED"/>
    <property type="match status" value="1"/>
</dbReference>